<dbReference type="EMBL" id="JAUDCL010000015">
    <property type="protein sequence ID" value="MDM8201477.1"/>
    <property type="molecule type" value="Genomic_DNA"/>
</dbReference>
<protein>
    <recommendedName>
        <fullName evidence="3">TetR family transcriptional regulator</fullName>
    </recommendedName>
</protein>
<dbReference type="RefSeq" id="WP_289599990.1">
    <property type="nucleotide sequence ID" value="NZ_JAUDCL010000015.1"/>
</dbReference>
<evidence type="ECO:0008006" key="3">
    <source>
        <dbReference type="Google" id="ProtNLM"/>
    </source>
</evidence>
<comment type="caution">
    <text evidence="1">The sequence shown here is derived from an EMBL/GenBank/DDBJ whole genome shotgun (WGS) entry which is preliminary data.</text>
</comment>
<proteinExistence type="predicted"/>
<reference evidence="1 2" key="3">
    <citation type="submission" date="2023-06" db="EMBL/GenBank/DDBJ databases">
        <authorList>
            <person name="Zeman M."/>
            <person name="Kubasova T."/>
            <person name="Jahodarova E."/>
            <person name="Nykrynova M."/>
            <person name="Rychlik I."/>
        </authorList>
    </citation>
    <scope>NUCLEOTIDE SEQUENCE [LARGE SCALE GENOMIC DNA]</scope>
    <source>
        <strain evidence="1 2">ET340</strain>
    </source>
</reference>
<sequence length="181" mass="21085">MPIDMKLVISGQFKELVHRGNVDKITVTALIEECHISRQTFYYHFQDINDVMEWSVRRETEQLLRKSLELPQLRCGLELLIAHTAGQFDVLNKLLCSHRRQRFTDALTACVRAFLNGLLERFRPNFAVNQPDREVFLDYNSRALTGILLDYGGRRELDAARLSAQLERILLRQLAEPLEEM</sequence>
<dbReference type="Gene3D" id="1.10.357.10">
    <property type="entry name" value="Tetracycline Repressor, domain 2"/>
    <property type="match status" value="1"/>
</dbReference>
<keyword evidence="2" id="KW-1185">Reference proteome</keyword>
<reference evidence="1 2" key="2">
    <citation type="submission" date="2023-06" db="EMBL/GenBank/DDBJ databases">
        <title>Identification and characterization of horizontal gene transfer across gut microbiota members of farm animals based on homology search.</title>
        <authorList>
            <person name="Schwarzerova J."/>
            <person name="Nykrynova M."/>
            <person name="Jureckova K."/>
            <person name="Cejkova D."/>
            <person name="Rychlik I."/>
        </authorList>
    </citation>
    <scope>NUCLEOTIDE SEQUENCE [LARGE SCALE GENOMIC DNA]</scope>
    <source>
        <strain evidence="1 2">ET340</strain>
    </source>
</reference>
<dbReference type="SUPFAM" id="SSF46689">
    <property type="entry name" value="Homeodomain-like"/>
    <property type="match status" value="1"/>
</dbReference>
<evidence type="ECO:0000313" key="2">
    <source>
        <dbReference type="Proteomes" id="UP001529380"/>
    </source>
</evidence>
<reference evidence="2" key="1">
    <citation type="submission" date="2023-06" db="EMBL/GenBank/DDBJ databases">
        <title>Identification and characterization of horizontal gene transfer across gut microbiota members of farm animals based on homology search.</title>
        <authorList>
            <person name="Zeman M."/>
            <person name="Kubasova T."/>
            <person name="Jahodarova E."/>
            <person name="Nykrynova M."/>
            <person name="Rychlik I."/>
        </authorList>
    </citation>
    <scope>NUCLEOTIDE SEQUENCE [LARGE SCALE GENOMIC DNA]</scope>
    <source>
        <strain evidence="2">ET340</strain>
    </source>
</reference>
<organism evidence="1 2">
    <name type="scientific">Allofournierella massiliensis</name>
    <dbReference type="NCBI Taxonomy" id="1650663"/>
    <lineage>
        <taxon>Bacteria</taxon>
        <taxon>Bacillati</taxon>
        <taxon>Bacillota</taxon>
        <taxon>Clostridia</taxon>
        <taxon>Eubacteriales</taxon>
        <taxon>Oscillospiraceae</taxon>
        <taxon>Allofournierella</taxon>
    </lineage>
</organism>
<gene>
    <name evidence="1" type="ORF">QUW08_09255</name>
</gene>
<evidence type="ECO:0000313" key="1">
    <source>
        <dbReference type="EMBL" id="MDM8201477.1"/>
    </source>
</evidence>
<dbReference type="InterPro" id="IPR009057">
    <property type="entry name" value="Homeodomain-like_sf"/>
</dbReference>
<accession>A0ABT7URG3</accession>
<dbReference type="Proteomes" id="UP001529380">
    <property type="component" value="Unassembled WGS sequence"/>
</dbReference>
<name>A0ABT7URG3_9FIRM</name>